<organism evidence="1 2">
    <name type="scientific">Dictyobacter kobayashii</name>
    <dbReference type="NCBI Taxonomy" id="2014872"/>
    <lineage>
        <taxon>Bacteria</taxon>
        <taxon>Bacillati</taxon>
        <taxon>Chloroflexota</taxon>
        <taxon>Ktedonobacteria</taxon>
        <taxon>Ktedonobacterales</taxon>
        <taxon>Dictyobacteraceae</taxon>
        <taxon>Dictyobacter</taxon>
    </lineage>
</organism>
<dbReference type="Gene3D" id="6.10.140.2180">
    <property type="match status" value="1"/>
</dbReference>
<dbReference type="OrthoDB" id="5949858at2"/>
<dbReference type="AlphaFoldDB" id="A0A402AYL2"/>
<gene>
    <name evidence="1" type="ORF">KDK_80110</name>
</gene>
<evidence type="ECO:0000313" key="2">
    <source>
        <dbReference type="Proteomes" id="UP000287188"/>
    </source>
</evidence>
<proteinExistence type="predicted"/>
<dbReference type="EMBL" id="BIFS01000002">
    <property type="protein sequence ID" value="GCE24211.1"/>
    <property type="molecule type" value="Genomic_DNA"/>
</dbReference>
<reference evidence="2" key="1">
    <citation type="submission" date="2018-12" db="EMBL/GenBank/DDBJ databases">
        <title>Tengunoibacter tsumagoiensis gen. nov., sp. nov., Dictyobacter kobayashii sp. nov., D. alpinus sp. nov., and D. joshuensis sp. nov. and description of Dictyobacteraceae fam. nov. within the order Ktedonobacterales isolated from Tengu-no-mugimeshi.</title>
        <authorList>
            <person name="Wang C.M."/>
            <person name="Zheng Y."/>
            <person name="Sakai Y."/>
            <person name="Toyoda A."/>
            <person name="Minakuchi Y."/>
            <person name="Abe K."/>
            <person name="Yokota A."/>
            <person name="Yabe S."/>
        </authorList>
    </citation>
    <scope>NUCLEOTIDE SEQUENCE [LARGE SCALE GENOMIC DNA]</scope>
    <source>
        <strain evidence="2">Uno11</strain>
    </source>
</reference>
<protein>
    <submittedName>
        <fullName evidence="1">Uncharacterized protein</fullName>
    </submittedName>
</protein>
<sequence>MGLRQLPLHMSDEEFQRFIQEFRAFMRPWLELQPGPERQQRLFNMILMTMHPTDENNQN</sequence>
<comment type="caution">
    <text evidence="1">The sequence shown here is derived from an EMBL/GenBank/DDBJ whole genome shotgun (WGS) entry which is preliminary data.</text>
</comment>
<dbReference type="Proteomes" id="UP000287188">
    <property type="component" value="Unassembled WGS sequence"/>
</dbReference>
<accession>A0A402AYL2</accession>
<evidence type="ECO:0000313" key="1">
    <source>
        <dbReference type="EMBL" id="GCE24211.1"/>
    </source>
</evidence>
<name>A0A402AYL2_9CHLR</name>
<keyword evidence="2" id="KW-1185">Reference proteome</keyword>